<dbReference type="PANTHER" id="PTHR48104">
    <property type="entry name" value="METACASPASE-4"/>
    <property type="match status" value="1"/>
</dbReference>
<dbReference type="PANTHER" id="PTHR48104:SF30">
    <property type="entry name" value="METACASPASE-1"/>
    <property type="match status" value="1"/>
</dbReference>
<dbReference type="EMBL" id="KZ990096">
    <property type="protein sequence ID" value="RKP24669.1"/>
    <property type="molecule type" value="Genomic_DNA"/>
</dbReference>
<dbReference type="GO" id="GO:0005737">
    <property type="term" value="C:cytoplasm"/>
    <property type="evidence" value="ECO:0007669"/>
    <property type="project" value="TreeGrafter"/>
</dbReference>
<keyword evidence="2" id="KW-0053">Apoptosis</keyword>
<gene>
    <name evidence="5" type="ORF">SYNPS1DRAFT_23268</name>
</gene>
<evidence type="ECO:0000256" key="3">
    <source>
        <dbReference type="ARBA" id="ARBA00022807"/>
    </source>
</evidence>
<evidence type="ECO:0000256" key="2">
    <source>
        <dbReference type="ARBA" id="ARBA00022703"/>
    </source>
</evidence>
<dbReference type="Pfam" id="PF00656">
    <property type="entry name" value="Peptidase_C14"/>
    <property type="match status" value="1"/>
</dbReference>
<dbReference type="InterPro" id="IPR050452">
    <property type="entry name" value="Metacaspase"/>
</dbReference>
<organism evidence="5 6">
    <name type="scientific">Syncephalis pseudoplumigaleata</name>
    <dbReference type="NCBI Taxonomy" id="1712513"/>
    <lineage>
        <taxon>Eukaryota</taxon>
        <taxon>Fungi</taxon>
        <taxon>Fungi incertae sedis</taxon>
        <taxon>Zoopagomycota</taxon>
        <taxon>Zoopagomycotina</taxon>
        <taxon>Zoopagomycetes</taxon>
        <taxon>Zoopagales</taxon>
        <taxon>Piptocephalidaceae</taxon>
        <taxon>Syncephalis</taxon>
    </lineage>
</organism>
<dbReference type="AlphaFoldDB" id="A0A4V1J1D4"/>
<keyword evidence="6" id="KW-1185">Reference proteome</keyword>
<proteinExistence type="inferred from homology"/>
<dbReference type="Gene3D" id="3.40.50.12660">
    <property type="match status" value="1"/>
</dbReference>
<sequence>MLQQYGNVPVSNCTGRRRALLVGINYKGQQGELRGCINDVHNIKRFLMELHHFRECDMVILTDDQQDPRSIPTRANMIAAMRWLVNGAQPNDSYFFHFSGHGGQVRDADGDESDGFDETILPLDYKRAGQIVDDEINAIMVRPLPPGCRLTAIFDSCHSGTAMDLPFLYDERGQLVKSSPKKKVTQSLQQASKQYLSGNLMGAVSALTSSLQSMQSGGQATKITQETRASMGDVIMFSGCMDSQTSADTSVQGYGATGAMSYAFITTMRGNPQQTYTMLLGNLREILRGKYSQKPQMSTGRPMDMNTWFIM</sequence>
<dbReference type="GO" id="GO:0004197">
    <property type="term" value="F:cysteine-type endopeptidase activity"/>
    <property type="evidence" value="ECO:0007669"/>
    <property type="project" value="InterPro"/>
</dbReference>
<dbReference type="SUPFAM" id="SSF52129">
    <property type="entry name" value="Caspase-like"/>
    <property type="match status" value="1"/>
</dbReference>
<protein>
    <submittedName>
        <fullName evidence="5">Peptidase C14, caspase domain-containing protein</fullName>
    </submittedName>
</protein>
<dbReference type="InterPro" id="IPR011600">
    <property type="entry name" value="Pept_C14_caspase"/>
</dbReference>
<evidence type="ECO:0000313" key="6">
    <source>
        <dbReference type="Proteomes" id="UP000278143"/>
    </source>
</evidence>
<dbReference type="GO" id="GO:0006915">
    <property type="term" value="P:apoptotic process"/>
    <property type="evidence" value="ECO:0007669"/>
    <property type="project" value="UniProtKB-KW"/>
</dbReference>
<comment type="similarity">
    <text evidence="1">Belongs to the peptidase C14B family.</text>
</comment>
<keyword evidence="3" id="KW-0378">Hydrolase</keyword>
<evidence type="ECO:0000313" key="5">
    <source>
        <dbReference type="EMBL" id="RKP24669.1"/>
    </source>
</evidence>
<evidence type="ECO:0000259" key="4">
    <source>
        <dbReference type="Pfam" id="PF00656"/>
    </source>
</evidence>
<dbReference type="GO" id="GO:0006508">
    <property type="term" value="P:proteolysis"/>
    <property type="evidence" value="ECO:0007669"/>
    <property type="project" value="InterPro"/>
</dbReference>
<evidence type="ECO:0000256" key="1">
    <source>
        <dbReference type="ARBA" id="ARBA00009005"/>
    </source>
</evidence>
<accession>A0A4V1J1D4</accession>
<feature type="domain" description="Peptidase C14 caspase" evidence="4">
    <location>
        <begin position="16"/>
        <end position="299"/>
    </location>
</feature>
<dbReference type="OrthoDB" id="3223806at2759"/>
<name>A0A4V1J1D4_9FUNG</name>
<dbReference type="InterPro" id="IPR029030">
    <property type="entry name" value="Caspase-like_dom_sf"/>
</dbReference>
<dbReference type="Proteomes" id="UP000278143">
    <property type="component" value="Unassembled WGS sequence"/>
</dbReference>
<keyword evidence="3" id="KW-0645">Protease</keyword>
<reference evidence="6" key="1">
    <citation type="journal article" date="2018" name="Nat. Microbiol.">
        <title>Leveraging single-cell genomics to expand the fungal tree of life.</title>
        <authorList>
            <person name="Ahrendt S.R."/>
            <person name="Quandt C.A."/>
            <person name="Ciobanu D."/>
            <person name="Clum A."/>
            <person name="Salamov A."/>
            <person name="Andreopoulos B."/>
            <person name="Cheng J.F."/>
            <person name="Woyke T."/>
            <person name="Pelin A."/>
            <person name="Henrissat B."/>
            <person name="Reynolds N.K."/>
            <person name="Benny G.L."/>
            <person name="Smith M.E."/>
            <person name="James T.Y."/>
            <person name="Grigoriev I.V."/>
        </authorList>
    </citation>
    <scope>NUCLEOTIDE SEQUENCE [LARGE SCALE GENOMIC DNA]</scope>
    <source>
        <strain evidence="6">Benny S71-1</strain>
    </source>
</reference>
<keyword evidence="3" id="KW-0788">Thiol protease</keyword>